<dbReference type="PANTHER" id="PTHR42871">
    <property type="entry name" value="CITRATE SYNTHASE"/>
    <property type="match status" value="1"/>
</dbReference>
<dbReference type="InterPro" id="IPR036969">
    <property type="entry name" value="Citrate_synthase_sf"/>
</dbReference>
<dbReference type="Gene3D" id="1.10.580.10">
    <property type="entry name" value="Citrate Synthase, domain 1"/>
    <property type="match status" value="1"/>
</dbReference>
<dbReference type="InterPro" id="IPR016143">
    <property type="entry name" value="Citrate_synth-like_sm_a-sub"/>
</dbReference>
<comment type="similarity">
    <text evidence="2">Belongs to the citrate synthase family.</text>
</comment>
<dbReference type="GO" id="GO:0036440">
    <property type="term" value="F:citrate synthase activity"/>
    <property type="evidence" value="ECO:0007669"/>
    <property type="project" value="UniProtKB-EC"/>
</dbReference>
<protein>
    <recommendedName>
        <fullName evidence="3">citrate synthase (unknown stereospecificity)</fullName>
        <ecNumber evidence="3">2.3.3.16</ecNumber>
    </recommendedName>
</protein>
<dbReference type="InterPro" id="IPR019810">
    <property type="entry name" value="Citrate_synthase_AS"/>
</dbReference>
<dbReference type="InterPro" id="IPR016142">
    <property type="entry name" value="Citrate_synth-like_lrg_a-sub"/>
</dbReference>
<dbReference type="Pfam" id="PF00285">
    <property type="entry name" value="Citrate_synt"/>
    <property type="match status" value="1"/>
</dbReference>
<evidence type="ECO:0000256" key="3">
    <source>
        <dbReference type="ARBA" id="ARBA00012972"/>
    </source>
</evidence>
<dbReference type="EC" id="2.3.3.16" evidence="3"/>
<dbReference type="AlphaFoldDB" id="A0A3B0XTF1"/>
<keyword evidence="4" id="KW-0816">Tricarboxylic acid cycle</keyword>
<proteinExistence type="inferred from homology"/>
<dbReference type="PRINTS" id="PR00143">
    <property type="entry name" value="CITRTSNTHASE"/>
</dbReference>
<gene>
    <name evidence="6" type="ORF">MNBD_GAMMA08-2934</name>
</gene>
<dbReference type="FunFam" id="1.10.230.10:FF:000002">
    <property type="entry name" value="Citrate synthase"/>
    <property type="match status" value="1"/>
</dbReference>
<keyword evidence="5 6" id="KW-0808">Transferase</keyword>
<evidence type="ECO:0000313" key="6">
    <source>
        <dbReference type="EMBL" id="VAW66597.1"/>
    </source>
</evidence>
<organism evidence="6">
    <name type="scientific">hydrothermal vent metagenome</name>
    <dbReference type="NCBI Taxonomy" id="652676"/>
    <lineage>
        <taxon>unclassified sequences</taxon>
        <taxon>metagenomes</taxon>
        <taxon>ecological metagenomes</taxon>
    </lineage>
</organism>
<evidence type="ECO:0000256" key="1">
    <source>
        <dbReference type="ARBA" id="ARBA00005007"/>
    </source>
</evidence>
<name>A0A3B0XTF1_9ZZZZ</name>
<evidence type="ECO:0000256" key="2">
    <source>
        <dbReference type="ARBA" id="ARBA00010566"/>
    </source>
</evidence>
<dbReference type="GO" id="GO:0006099">
    <property type="term" value="P:tricarboxylic acid cycle"/>
    <property type="evidence" value="ECO:0007669"/>
    <property type="project" value="UniProtKB-KW"/>
</dbReference>
<dbReference type="InterPro" id="IPR002020">
    <property type="entry name" value="Citrate_synthase"/>
</dbReference>
<dbReference type="EMBL" id="UOFH01000350">
    <property type="protein sequence ID" value="VAW66597.1"/>
    <property type="molecule type" value="Genomic_DNA"/>
</dbReference>
<accession>A0A3B0XTF1</accession>
<dbReference type="SUPFAM" id="SSF48256">
    <property type="entry name" value="Citrate synthase"/>
    <property type="match status" value="1"/>
</dbReference>
<reference evidence="6" key="1">
    <citation type="submission" date="2018-06" db="EMBL/GenBank/DDBJ databases">
        <authorList>
            <person name="Zhirakovskaya E."/>
        </authorList>
    </citation>
    <scope>NUCLEOTIDE SEQUENCE</scope>
</reference>
<dbReference type="PROSITE" id="PS00480">
    <property type="entry name" value="CITRATE_SYNTHASE"/>
    <property type="match status" value="1"/>
</dbReference>
<comment type="pathway">
    <text evidence="1">Carbohydrate metabolism.</text>
</comment>
<keyword evidence="6" id="KW-0012">Acyltransferase</keyword>
<dbReference type="PANTHER" id="PTHR42871:SF1">
    <property type="entry name" value="CITRATE SYNTHASE"/>
    <property type="match status" value="1"/>
</dbReference>
<dbReference type="Gene3D" id="1.10.230.10">
    <property type="entry name" value="Cytochrome P450-Terp, domain 2"/>
    <property type="match status" value="1"/>
</dbReference>
<sequence>CDNLLHMMFSTPCEEHVPNSTAIEAMNLLFILHADHEQNASTSTVRLAGSSGANPFACIASGISSLWGPAHGGANEAVLNMLEEIGDVSNIEKYINKAKDKNDSFRLMGFGHRVYRNFDPRATLIREMCHKVLKELADTNNPLLELAIKLEEVALKDEYFIERKLYPNVDYYSGIIYRALNIPANMFTVMFAIARTVGWVAHWSEMISDPSQRIGRPRQIYVGATKRDYIPIDKR</sequence>
<feature type="non-terminal residue" evidence="6">
    <location>
        <position position="1"/>
    </location>
</feature>
<evidence type="ECO:0000256" key="4">
    <source>
        <dbReference type="ARBA" id="ARBA00022532"/>
    </source>
</evidence>
<evidence type="ECO:0000256" key="5">
    <source>
        <dbReference type="ARBA" id="ARBA00022679"/>
    </source>
</evidence>